<organism evidence="8 9">
    <name type="scientific">Musa balbisiana</name>
    <name type="common">Banana</name>
    <dbReference type="NCBI Taxonomy" id="52838"/>
    <lineage>
        <taxon>Eukaryota</taxon>
        <taxon>Viridiplantae</taxon>
        <taxon>Streptophyta</taxon>
        <taxon>Embryophyta</taxon>
        <taxon>Tracheophyta</taxon>
        <taxon>Spermatophyta</taxon>
        <taxon>Magnoliopsida</taxon>
        <taxon>Liliopsida</taxon>
        <taxon>Zingiberales</taxon>
        <taxon>Musaceae</taxon>
        <taxon>Musa</taxon>
    </lineage>
</organism>
<name>A0A4S8J8B3_MUSBA</name>
<evidence type="ECO:0000256" key="3">
    <source>
        <dbReference type="PIRSR" id="PIRSR000097-1"/>
    </source>
</evidence>
<dbReference type="PIRSF" id="PIRSF000097">
    <property type="entry name" value="AKR"/>
    <property type="match status" value="1"/>
</dbReference>
<protein>
    <recommendedName>
        <fullName evidence="7">NADP-dependent oxidoreductase domain-containing protein</fullName>
    </recommendedName>
</protein>
<evidence type="ECO:0000256" key="5">
    <source>
        <dbReference type="PIRSR" id="PIRSR000097-3"/>
    </source>
</evidence>
<dbReference type="PROSITE" id="PS00062">
    <property type="entry name" value="ALDOKETO_REDUCTASE_2"/>
    <property type="match status" value="1"/>
</dbReference>
<dbReference type="FunFam" id="3.20.20.100:FF:000014">
    <property type="entry name" value="NAD(P)-linked oxidoreductase superfamily protein"/>
    <property type="match status" value="1"/>
</dbReference>
<reference evidence="8 9" key="1">
    <citation type="journal article" date="2019" name="Nat. Plants">
        <title>Genome sequencing of Musa balbisiana reveals subgenome evolution and function divergence in polyploid bananas.</title>
        <authorList>
            <person name="Yao X."/>
        </authorList>
    </citation>
    <scope>NUCLEOTIDE SEQUENCE [LARGE SCALE GENOMIC DNA]</scope>
    <source>
        <strain evidence="9">cv. DH-PKW</strain>
        <tissue evidence="8">Leaves</tissue>
    </source>
</reference>
<keyword evidence="9" id="KW-1185">Reference proteome</keyword>
<dbReference type="SUPFAM" id="SSF51430">
    <property type="entry name" value="NAD(P)-linked oxidoreductase"/>
    <property type="match status" value="1"/>
</dbReference>
<dbReference type="CDD" id="cd19124">
    <property type="entry name" value="AKR_AKR4A_4B"/>
    <property type="match status" value="1"/>
</dbReference>
<feature type="binding site" evidence="4">
    <location>
        <position position="124"/>
    </location>
    <ligand>
        <name>substrate</name>
    </ligand>
</feature>
<dbReference type="InterPro" id="IPR044497">
    <property type="entry name" value="AKR4A/B"/>
</dbReference>
<evidence type="ECO:0000256" key="6">
    <source>
        <dbReference type="SAM" id="MobiDB-lite"/>
    </source>
</evidence>
<evidence type="ECO:0000313" key="8">
    <source>
        <dbReference type="EMBL" id="THU57811.1"/>
    </source>
</evidence>
<comment type="caution">
    <text evidence="8">The sequence shown here is derived from an EMBL/GenBank/DDBJ whole genome shotgun (WGS) entry which is preliminary data.</text>
</comment>
<dbReference type="InterPro" id="IPR023210">
    <property type="entry name" value="NADP_OxRdtase_dom"/>
</dbReference>
<dbReference type="Gene3D" id="3.20.20.100">
    <property type="entry name" value="NADP-dependent oxidoreductase domain"/>
    <property type="match status" value="1"/>
</dbReference>
<feature type="site" description="Lowers pKa of active site Tyr" evidence="5">
    <location>
        <position position="91"/>
    </location>
</feature>
<feature type="region of interest" description="Disordered" evidence="6">
    <location>
        <begin position="312"/>
        <end position="343"/>
    </location>
</feature>
<dbReference type="PROSITE" id="PS00798">
    <property type="entry name" value="ALDOKETO_REDUCTASE_1"/>
    <property type="match status" value="1"/>
</dbReference>
<dbReference type="EMBL" id="PYDT01000006">
    <property type="protein sequence ID" value="THU57811.1"/>
    <property type="molecule type" value="Genomic_DNA"/>
</dbReference>
<dbReference type="PRINTS" id="PR00069">
    <property type="entry name" value="ALDKETRDTASE"/>
</dbReference>
<dbReference type="Pfam" id="PF00248">
    <property type="entry name" value="Aldo_ket_red"/>
    <property type="match status" value="1"/>
</dbReference>
<dbReference type="GO" id="GO:0019290">
    <property type="term" value="P:siderophore biosynthetic process"/>
    <property type="evidence" value="ECO:0007669"/>
    <property type="project" value="UniProtKB-ARBA"/>
</dbReference>
<evidence type="ECO:0000256" key="2">
    <source>
        <dbReference type="ARBA" id="ARBA00023002"/>
    </source>
</evidence>
<dbReference type="InterPro" id="IPR036812">
    <property type="entry name" value="NAD(P)_OxRdtase_dom_sf"/>
</dbReference>
<accession>A0A4S8J8B3</accession>
<dbReference type="STRING" id="52838.A0A4S8J8B3"/>
<feature type="domain" description="NADP-dependent oxidoreductase" evidence="7">
    <location>
        <begin position="23"/>
        <end position="296"/>
    </location>
</feature>
<proteinExistence type="inferred from homology"/>
<dbReference type="InterPro" id="IPR020471">
    <property type="entry name" value="AKR"/>
</dbReference>
<dbReference type="InterPro" id="IPR018170">
    <property type="entry name" value="Aldo/ket_reductase_CS"/>
</dbReference>
<evidence type="ECO:0000256" key="1">
    <source>
        <dbReference type="ARBA" id="ARBA00007905"/>
    </source>
</evidence>
<dbReference type="Proteomes" id="UP000317650">
    <property type="component" value="Chromosome 3"/>
</dbReference>
<evidence type="ECO:0000256" key="4">
    <source>
        <dbReference type="PIRSR" id="PIRSR000097-2"/>
    </source>
</evidence>
<evidence type="ECO:0000313" key="9">
    <source>
        <dbReference type="Proteomes" id="UP000317650"/>
    </source>
</evidence>
<dbReference type="GO" id="GO:0033707">
    <property type="term" value="F:3''-deamino-3''-oxonicotianamine reductase activity"/>
    <property type="evidence" value="ECO:0007669"/>
    <property type="project" value="UniProtKB-ARBA"/>
</dbReference>
<dbReference type="PANTHER" id="PTHR11732">
    <property type="entry name" value="ALDO/KETO REDUCTASE"/>
    <property type="match status" value="1"/>
</dbReference>
<dbReference type="PROSITE" id="PS00063">
    <property type="entry name" value="ALDOKETO_REDUCTASE_3"/>
    <property type="match status" value="1"/>
</dbReference>
<feature type="active site" description="Proton donor" evidence="3">
    <location>
        <position position="61"/>
    </location>
</feature>
<dbReference type="GO" id="GO:1990641">
    <property type="term" value="P:response to iron ion starvation"/>
    <property type="evidence" value="ECO:0007669"/>
    <property type="project" value="UniProtKB-ARBA"/>
</dbReference>
<keyword evidence="2" id="KW-0560">Oxidoreductase</keyword>
<comment type="similarity">
    <text evidence="1">Belongs to the aldo/keto reductase family.</text>
</comment>
<dbReference type="AlphaFoldDB" id="A0A4S8J8B3"/>
<evidence type="ECO:0000259" key="7">
    <source>
        <dbReference type="Pfam" id="PF00248"/>
    </source>
</evidence>
<gene>
    <name evidence="8" type="ORF">C4D60_Mb03t07480</name>
</gene>
<sequence length="343" mass="38692">MAIPEVILSSTSPATGARAIPVLGMGTGMVPFTPEQRPATKHAILRAIELGYRHFDTAAIYQSEDVLGEAIAEALQAGLIHSRAELFITSKIWCADAHRDQVVPAIRESLRNLKLDYLDLYLIHWPMRLKAGESYPPIESHHILPFDLKSVWEGMEECHRLGLAKHIGVSNFTTWKLAELLRYAKVPPAAVQVEMNPTWQQKKLREFCKDKGVHVIAYSPLGGQDTFMGKNLVMESQVLKDIAKAKGKTVAQVSLRWVYEQGASMIVKTLNKERIEENMKIFDWELSEEDKHKISQLPQCKRVTLRSMLSTEAASNLPDEDENSRETNVGIPSRRQRLAQVMD</sequence>